<dbReference type="CDD" id="cd00067">
    <property type="entry name" value="GAL4"/>
    <property type="match status" value="1"/>
</dbReference>
<dbReference type="Pfam" id="PF08493">
    <property type="entry name" value="AflR"/>
    <property type="match status" value="1"/>
</dbReference>
<keyword evidence="4" id="KW-0804">Transcription</keyword>
<evidence type="ECO:0000256" key="5">
    <source>
        <dbReference type="ARBA" id="ARBA00023242"/>
    </source>
</evidence>
<dbReference type="InterPro" id="IPR001138">
    <property type="entry name" value="Zn2Cys6_DnaBD"/>
</dbReference>
<proteinExistence type="predicted"/>
<dbReference type="InterPro" id="IPR013700">
    <property type="entry name" value="AflR"/>
</dbReference>
<dbReference type="InterPro" id="IPR036864">
    <property type="entry name" value="Zn2-C6_fun-type_DNA-bd_sf"/>
</dbReference>
<dbReference type="SMART" id="SM00066">
    <property type="entry name" value="GAL4"/>
    <property type="match status" value="1"/>
</dbReference>
<dbReference type="GO" id="GO:0005634">
    <property type="term" value="C:nucleus"/>
    <property type="evidence" value="ECO:0007669"/>
    <property type="project" value="InterPro"/>
</dbReference>
<keyword evidence="3" id="KW-0238">DNA-binding</keyword>
<accession>A0A163CZD3</accession>
<dbReference type="PANTHER" id="PTHR31069">
    <property type="entry name" value="OLEATE-ACTIVATED TRANSCRIPTION FACTOR 1-RELATED"/>
    <property type="match status" value="1"/>
</dbReference>
<evidence type="ECO:0000256" key="4">
    <source>
        <dbReference type="ARBA" id="ARBA00023163"/>
    </source>
</evidence>
<dbReference type="GO" id="GO:0008270">
    <property type="term" value="F:zinc ion binding"/>
    <property type="evidence" value="ECO:0007669"/>
    <property type="project" value="InterPro"/>
</dbReference>
<dbReference type="Proteomes" id="UP000076837">
    <property type="component" value="Unassembled WGS sequence"/>
</dbReference>
<dbReference type="PANTHER" id="PTHR31069:SF31">
    <property type="entry name" value="MONODICTYPHENONE CLUSTER TRANSCRIPTION FACTOR-RELATED"/>
    <property type="match status" value="1"/>
</dbReference>
<dbReference type="PRINTS" id="PR00755">
    <property type="entry name" value="AFLATOXINBRP"/>
</dbReference>
<reference evidence="6 7" key="1">
    <citation type="journal article" date="2016" name="Sci. Rep.">
        <title>Draft genome sequencing and secretome analysis of fungal phytopathogen Ascochyta rabiei provides insight into the necrotrophic effector repertoire.</title>
        <authorList>
            <person name="Verma S."/>
            <person name="Gazara R.K."/>
            <person name="Nizam S."/>
            <person name="Parween S."/>
            <person name="Chattopadhyay D."/>
            <person name="Verma P.K."/>
        </authorList>
    </citation>
    <scope>NUCLEOTIDE SEQUENCE [LARGE SCALE GENOMIC DNA]</scope>
    <source>
        <strain evidence="6 7">ArDII</strain>
    </source>
</reference>
<keyword evidence="2" id="KW-0805">Transcription regulation</keyword>
<dbReference type="PROSITE" id="PS50048">
    <property type="entry name" value="ZN2_CY6_FUNGAL_2"/>
    <property type="match status" value="1"/>
</dbReference>
<gene>
    <name evidence="6" type="ORF">ST47_g6070</name>
</gene>
<dbReference type="Gene3D" id="4.10.240.10">
    <property type="entry name" value="Zn(2)-C6 fungal-type DNA-binding domain"/>
    <property type="match status" value="1"/>
</dbReference>
<organism evidence="6 7">
    <name type="scientific">Didymella rabiei</name>
    <name type="common">Chickpea ascochyta blight fungus</name>
    <name type="synonym">Mycosphaerella rabiei</name>
    <dbReference type="NCBI Taxonomy" id="5454"/>
    <lineage>
        <taxon>Eukaryota</taxon>
        <taxon>Fungi</taxon>
        <taxon>Dikarya</taxon>
        <taxon>Ascomycota</taxon>
        <taxon>Pezizomycotina</taxon>
        <taxon>Dothideomycetes</taxon>
        <taxon>Pleosporomycetidae</taxon>
        <taxon>Pleosporales</taxon>
        <taxon>Pleosporineae</taxon>
        <taxon>Didymellaceae</taxon>
        <taxon>Ascochyta</taxon>
    </lineage>
</organism>
<keyword evidence="1" id="KW-0479">Metal-binding</keyword>
<keyword evidence="7" id="KW-1185">Reference proteome</keyword>
<dbReference type="AlphaFoldDB" id="A0A163CZD3"/>
<name>A0A163CZD3_DIDRA</name>
<dbReference type="GO" id="GO:0045122">
    <property type="term" value="P:aflatoxin biosynthetic process"/>
    <property type="evidence" value="ECO:0007669"/>
    <property type="project" value="InterPro"/>
</dbReference>
<sequence>MFRTVPQIHTPQSSPSPPTDNMLALPLNTAVSTGPNDQAKPRKMRASCDACSRAKVKCDKVRPTCQRCGNMSICCNYSPSMRLGKPRKNRNPDGSIARDISRASSCGPFGARPDIAPRAASYTVESSPEPMTDPLYLRPSTPSFHFQDTFATNNFDGNQSPPYSEASWSNEETMTFQNQAEMMVSLPQFAPLSPYRGAGHTRSTSLQSQPEFLAPMDNGLISPPMASPLVFGLQDQQSLPMFEPDAFSLSPPLMAAPLPSPAFPAPVQSHGCTQFAFQVLNSLYSPPSSQTSFDDFNGTDDGLPTLDAVLSANKAAVESLSALLGCPCSANPHFSTTIAFSITKILSWYQAIAGVAQDIVSPINTRMEAFTHTPILLGDFKLEIEDEETFRTQIILGELRKVEKLIDMFSECYCRASSDGIDCSVYTSLEALLRTRVRDTFQVTMRTAPADVKRQVASRTQNRVRVNTL</sequence>
<evidence type="ECO:0000313" key="7">
    <source>
        <dbReference type="Proteomes" id="UP000076837"/>
    </source>
</evidence>
<dbReference type="GO" id="GO:0003677">
    <property type="term" value="F:DNA binding"/>
    <property type="evidence" value="ECO:0007669"/>
    <property type="project" value="UniProtKB-KW"/>
</dbReference>
<dbReference type="SUPFAM" id="SSF57701">
    <property type="entry name" value="Zn2/Cys6 DNA-binding domain"/>
    <property type="match status" value="1"/>
</dbReference>
<evidence type="ECO:0000256" key="3">
    <source>
        <dbReference type="ARBA" id="ARBA00023125"/>
    </source>
</evidence>
<dbReference type="GO" id="GO:0000981">
    <property type="term" value="F:DNA-binding transcription factor activity, RNA polymerase II-specific"/>
    <property type="evidence" value="ECO:0007669"/>
    <property type="project" value="InterPro"/>
</dbReference>
<evidence type="ECO:0000256" key="1">
    <source>
        <dbReference type="ARBA" id="ARBA00022723"/>
    </source>
</evidence>
<evidence type="ECO:0000313" key="6">
    <source>
        <dbReference type="EMBL" id="KZM22803.1"/>
    </source>
</evidence>
<dbReference type="Pfam" id="PF00172">
    <property type="entry name" value="Zn_clus"/>
    <property type="match status" value="1"/>
</dbReference>
<dbReference type="PROSITE" id="PS00463">
    <property type="entry name" value="ZN2_CY6_FUNGAL_1"/>
    <property type="match status" value="1"/>
</dbReference>
<evidence type="ECO:0000256" key="2">
    <source>
        <dbReference type="ARBA" id="ARBA00023015"/>
    </source>
</evidence>
<keyword evidence="5" id="KW-0539">Nucleus</keyword>
<dbReference type="EMBL" id="JYNV01000209">
    <property type="protein sequence ID" value="KZM22803.1"/>
    <property type="molecule type" value="Genomic_DNA"/>
</dbReference>
<protein>
    <submittedName>
        <fullName evidence="6">DNA binding</fullName>
    </submittedName>
</protein>
<comment type="caution">
    <text evidence="6">The sequence shown here is derived from an EMBL/GenBank/DDBJ whole genome shotgun (WGS) entry which is preliminary data.</text>
</comment>
<dbReference type="InterPro" id="IPR050675">
    <property type="entry name" value="OAF3"/>
</dbReference>
<dbReference type="OrthoDB" id="2943660at2759"/>